<dbReference type="OrthoDB" id="1933735at2759"/>
<feature type="compositionally biased region" description="Low complexity" evidence="1">
    <location>
        <begin position="337"/>
        <end position="364"/>
    </location>
</feature>
<organism evidence="2 3">
    <name type="scientific">Zizania palustris</name>
    <name type="common">Northern wild rice</name>
    <dbReference type="NCBI Taxonomy" id="103762"/>
    <lineage>
        <taxon>Eukaryota</taxon>
        <taxon>Viridiplantae</taxon>
        <taxon>Streptophyta</taxon>
        <taxon>Embryophyta</taxon>
        <taxon>Tracheophyta</taxon>
        <taxon>Spermatophyta</taxon>
        <taxon>Magnoliopsida</taxon>
        <taxon>Liliopsida</taxon>
        <taxon>Poales</taxon>
        <taxon>Poaceae</taxon>
        <taxon>BOP clade</taxon>
        <taxon>Oryzoideae</taxon>
        <taxon>Oryzeae</taxon>
        <taxon>Zizaniinae</taxon>
        <taxon>Zizania</taxon>
    </lineage>
</organism>
<dbReference type="PANTHER" id="PTHR35132:SF2">
    <property type="entry name" value="OS01G0922100 PROTEIN"/>
    <property type="match status" value="1"/>
</dbReference>
<dbReference type="AlphaFoldDB" id="A0A8J5VTH8"/>
<name>A0A8J5VTH8_ZIZPA</name>
<accession>A0A8J5VTH8</accession>
<dbReference type="Proteomes" id="UP000729402">
    <property type="component" value="Unassembled WGS sequence"/>
</dbReference>
<evidence type="ECO:0000256" key="1">
    <source>
        <dbReference type="SAM" id="MobiDB-lite"/>
    </source>
</evidence>
<reference evidence="2" key="1">
    <citation type="journal article" date="2021" name="bioRxiv">
        <title>Whole Genome Assembly and Annotation of Northern Wild Rice, Zizania palustris L., Supports a Whole Genome Duplication in the Zizania Genus.</title>
        <authorList>
            <person name="Haas M."/>
            <person name="Kono T."/>
            <person name="Macchietto M."/>
            <person name="Millas R."/>
            <person name="McGilp L."/>
            <person name="Shao M."/>
            <person name="Duquette J."/>
            <person name="Hirsch C.N."/>
            <person name="Kimball J."/>
        </authorList>
    </citation>
    <scope>NUCLEOTIDE SEQUENCE</scope>
    <source>
        <tissue evidence="2">Fresh leaf tissue</tissue>
    </source>
</reference>
<keyword evidence="3" id="KW-1185">Reference proteome</keyword>
<feature type="region of interest" description="Disordered" evidence="1">
    <location>
        <begin position="57"/>
        <end position="86"/>
    </location>
</feature>
<gene>
    <name evidence="2" type="ORF">GUJ93_ZPchr0001g30049</name>
</gene>
<dbReference type="PANTHER" id="PTHR35132">
    <property type="entry name" value="SERINE/ARGININE REPETITIVE MATRIX-LIKE PROTEIN"/>
    <property type="match status" value="1"/>
</dbReference>
<evidence type="ECO:0000313" key="2">
    <source>
        <dbReference type="EMBL" id="KAG8054154.1"/>
    </source>
</evidence>
<feature type="region of interest" description="Disordered" evidence="1">
    <location>
        <begin position="322"/>
        <end position="385"/>
    </location>
</feature>
<feature type="region of interest" description="Disordered" evidence="1">
    <location>
        <begin position="223"/>
        <end position="270"/>
    </location>
</feature>
<protein>
    <submittedName>
        <fullName evidence="2">Uncharacterized protein</fullName>
    </submittedName>
</protein>
<feature type="region of interest" description="Disordered" evidence="1">
    <location>
        <begin position="445"/>
        <end position="498"/>
    </location>
</feature>
<reference evidence="2" key="2">
    <citation type="submission" date="2021-02" db="EMBL/GenBank/DDBJ databases">
        <authorList>
            <person name="Kimball J.A."/>
            <person name="Haas M.W."/>
            <person name="Macchietto M."/>
            <person name="Kono T."/>
            <person name="Duquette J."/>
            <person name="Shao M."/>
        </authorList>
    </citation>
    <scope>NUCLEOTIDE SEQUENCE</scope>
    <source>
        <tissue evidence="2">Fresh leaf tissue</tissue>
    </source>
</reference>
<feature type="compositionally biased region" description="Polar residues" evidence="1">
    <location>
        <begin position="371"/>
        <end position="381"/>
    </location>
</feature>
<dbReference type="EMBL" id="JAAALK010000288">
    <property type="protein sequence ID" value="KAG8054154.1"/>
    <property type="molecule type" value="Genomic_DNA"/>
</dbReference>
<sequence>MRPPCDPAGRAKLLPFPLISTTPAGRPSSHALINEDDDDSAARLVRATLRFHLERETNPTLQMRLGNNHRRESATDQSGGKPAKSVTNLVRRAHADRFIGGAVILRSLPTPPFLSSASSAHCPWRTRPAEVNPSSRGLLLLCVSQVHRHGVVAWRWTLTGRPCLLRNAAALWVDTGRSSPSPAASPEFEFWMVGKNPSSFPSPVLLTADELFSDGIVLPLRTLQQVPPPDGDGEGGAEDAVDSSALAPEEGEGEVAQRLAESVPAPTPDLPAVTFKWKDIFKATGGGEAKDRKKMERRVSSVSGNAELININIWPFSRSRSAGHSAGGGVALNRNKSNPSPNANASNAAAASASASAPAAPAPAGRKVSSAPCSRSNSRGESSGPAAAPAIAAAACAAAVAAAPAGPQPATSILRRLVPGQGRTGLTVTGIRLGRASPVWQLRRNKLQQQAAAEPKHNGNPTTNSSTTSKKKASPVSVDAAATTTTTQDVDGEDKSATSVATAATAGCRNNSACSEAGGEEVNPPQGLFGLRTFFSKKVY</sequence>
<proteinExistence type="predicted"/>
<comment type="caution">
    <text evidence="2">The sequence shown here is derived from an EMBL/GenBank/DDBJ whole genome shotgun (WGS) entry which is preliminary data.</text>
</comment>
<evidence type="ECO:0000313" key="3">
    <source>
        <dbReference type="Proteomes" id="UP000729402"/>
    </source>
</evidence>
<feature type="compositionally biased region" description="Acidic residues" evidence="1">
    <location>
        <begin position="231"/>
        <end position="241"/>
    </location>
</feature>